<evidence type="ECO:0000313" key="3">
    <source>
        <dbReference type="EMBL" id="MDR7380876.1"/>
    </source>
</evidence>
<accession>A0ABU2CHQ8</accession>
<feature type="transmembrane region" description="Helical" evidence="2">
    <location>
        <begin position="145"/>
        <end position="163"/>
    </location>
</feature>
<feature type="transmembrane region" description="Helical" evidence="2">
    <location>
        <begin position="258"/>
        <end position="275"/>
    </location>
</feature>
<comment type="caution">
    <text evidence="3">The sequence shown here is derived from an EMBL/GenBank/DDBJ whole genome shotgun (WGS) entry which is preliminary data.</text>
</comment>
<feature type="transmembrane region" description="Helical" evidence="2">
    <location>
        <begin position="90"/>
        <end position="109"/>
    </location>
</feature>
<feature type="transmembrane region" description="Helical" evidence="2">
    <location>
        <begin position="287"/>
        <end position="307"/>
    </location>
</feature>
<dbReference type="Proteomes" id="UP001183585">
    <property type="component" value="Unassembled WGS sequence"/>
</dbReference>
<keyword evidence="2" id="KW-1133">Transmembrane helix</keyword>
<feature type="transmembrane region" description="Helical" evidence="2">
    <location>
        <begin position="206"/>
        <end position="224"/>
    </location>
</feature>
<proteinExistence type="predicted"/>
<evidence type="ECO:0000256" key="2">
    <source>
        <dbReference type="SAM" id="Phobius"/>
    </source>
</evidence>
<reference evidence="3 4" key="1">
    <citation type="submission" date="2023-07" db="EMBL/GenBank/DDBJ databases">
        <title>Sequencing the genomes of 1000 actinobacteria strains.</title>
        <authorList>
            <person name="Klenk H.-P."/>
        </authorList>
    </citation>
    <scope>NUCLEOTIDE SEQUENCE [LARGE SCALE GENOMIC DNA]</scope>
    <source>
        <strain evidence="3 4">DSM 45554</strain>
    </source>
</reference>
<organism evidence="3 4">
    <name type="scientific">Promicromonospora iranensis</name>
    <dbReference type="NCBI Taxonomy" id="1105144"/>
    <lineage>
        <taxon>Bacteria</taxon>
        <taxon>Bacillati</taxon>
        <taxon>Actinomycetota</taxon>
        <taxon>Actinomycetes</taxon>
        <taxon>Micrococcales</taxon>
        <taxon>Promicromonosporaceae</taxon>
        <taxon>Promicromonospora</taxon>
    </lineage>
</organism>
<keyword evidence="2" id="KW-0472">Membrane</keyword>
<gene>
    <name evidence="3" type="ORF">J2S48_000391</name>
</gene>
<feature type="transmembrane region" description="Helical" evidence="2">
    <location>
        <begin position="121"/>
        <end position="139"/>
    </location>
</feature>
<feature type="region of interest" description="Disordered" evidence="1">
    <location>
        <begin position="1"/>
        <end position="38"/>
    </location>
</feature>
<dbReference type="EMBL" id="JAVDYE010000001">
    <property type="protein sequence ID" value="MDR7380876.1"/>
    <property type="molecule type" value="Genomic_DNA"/>
</dbReference>
<feature type="transmembrane region" description="Helical" evidence="2">
    <location>
        <begin position="184"/>
        <end position="200"/>
    </location>
</feature>
<protein>
    <recommendedName>
        <fullName evidence="5">Membrane protein YhhN</fullName>
    </recommendedName>
</protein>
<feature type="transmembrane region" description="Helical" evidence="2">
    <location>
        <begin position="50"/>
        <end position="70"/>
    </location>
</feature>
<dbReference type="RefSeq" id="WP_274992223.1">
    <property type="nucleotide sequence ID" value="NZ_JAJQQP010000002.1"/>
</dbReference>
<evidence type="ECO:0008006" key="5">
    <source>
        <dbReference type="Google" id="ProtNLM"/>
    </source>
</evidence>
<feature type="transmembrane region" description="Helical" evidence="2">
    <location>
        <begin position="231"/>
        <end position="252"/>
    </location>
</feature>
<keyword evidence="2" id="KW-0812">Transmembrane</keyword>
<evidence type="ECO:0000313" key="4">
    <source>
        <dbReference type="Proteomes" id="UP001183585"/>
    </source>
</evidence>
<evidence type="ECO:0000256" key="1">
    <source>
        <dbReference type="SAM" id="MobiDB-lite"/>
    </source>
</evidence>
<name>A0ABU2CHQ8_9MICO</name>
<keyword evidence="4" id="KW-1185">Reference proteome</keyword>
<sequence>MTETTATTAATTTTTQPAMAAHPATVTHPATHPATHPVAPATPWRKVLRFLAHLAEMVVVMVLGMMLLAPAWDWAGSAIGIEAVLARPDVAAVVMVLDMVAAMTVWMRVRRHGWSAIGEMNAAMAAPFAVLLVLFWAGAAGAGDMMLWGHVLMVPAMAGAMLLRPAEYTEHVHGFDLVWLRRRWPVLIGLALLAGTITGGTGDLPAWLILAIALVYPVVGVLRNRIRGRSMVLLQATGLAVFAGISLLAGAFVGQETGAYVLAAGLVGHGVWDVFHHRANAVVWRWYAETCIVYDLLLAAAVLASTIGS</sequence>